<proteinExistence type="predicted"/>
<name>A0A0L6UXY3_9BASI</name>
<dbReference type="STRING" id="27349.A0A0L6UXY3"/>
<dbReference type="VEuPathDB" id="FungiDB:VP01_3463g1"/>
<comment type="caution">
    <text evidence="1">The sequence shown here is derived from an EMBL/GenBank/DDBJ whole genome shotgun (WGS) entry which is preliminary data.</text>
</comment>
<reference evidence="1 2" key="1">
    <citation type="submission" date="2015-08" db="EMBL/GenBank/DDBJ databases">
        <title>Next Generation Sequencing and Analysis of the Genome of Puccinia sorghi L Schw, the Causal Agent of Maize Common Rust.</title>
        <authorList>
            <person name="Rochi L."/>
            <person name="Burguener G."/>
            <person name="Darino M."/>
            <person name="Turjanski A."/>
            <person name="Kreff E."/>
            <person name="Dieguez M.J."/>
            <person name="Sacco F."/>
        </authorList>
    </citation>
    <scope>NUCLEOTIDE SEQUENCE [LARGE SCALE GENOMIC DNA]</scope>
    <source>
        <strain evidence="1 2">RO10H11247</strain>
    </source>
</reference>
<dbReference type="Proteomes" id="UP000037035">
    <property type="component" value="Unassembled WGS sequence"/>
</dbReference>
<evidence type="ECO:0000313" key="1">
    <source>
        <dbReference type="EMBL" id="KNZ52740.1"/>
    </source>
</evidence>
<protein>
    <submittedName>
        <fullName evidence="1">Uncharacterized protein</fullName>
    </submittedName>
</protein>
<accession>A0A0L6UXY3</accession>
<dbReference type="AlphaFoldDB" id="A0A0L6UXY3"/>
<keyword evidence="2" id="KW-1185">Reference proteome</keyword>
<gene>
    <name evidence="1" type="ORF">VP01_3463g1</name>
</gene>
<dbReference type="OrthoDB" id="2497945at2759"/>
<dbReference type="EMBL" id="LAVV01008461">
    <property type="protein sequence ID" value="KNZ52740.1"/>
    <property type="molecule type" value="Genomic_DNA"/>
</dbReference>
<evidence type="ECO:0000313" key="2">
    <source>
        <dbReference type="Proteomes" id="UP000037035"/>
    </source>
</evidence>
<sequence>MLVVSSALPLVALQEDPESKMLEEVIKEFRDLTKKRGLSWQEHQAHRQNKLRRVGTVLKSFRQDIHDWHKRWAGLTGMNMRLPDGLGEKVWRIGLVFGLFLFYVEMITTIVPRRSPREPPVDLPTELYQARKAFVLLSDLANQPLDPSTVMEPQLKRVVTALAKHWNPTPNSEKSTLIMLWDYLDYYLCTFRPSIFHVDPCKAVKTTVKSFFHKVFTYSYAHLRLVHVPRPNGSLDPF</sequence>
<organism evidence="1 2">
    <name type="scientific">Puccinia sorghi</name>
    <dbReference type="NCBI Taxonomy" id="27349"/>
    <lineage>
        <taxon>Eukaryota</taxon>
        <taxon>Fungi</taxon>
        <taxon>Dikarya</taxon>
        <taxon>Basidiomycota</taxon>
        <taxon>Pucciniomycotina</taxon>
        <taxon>Pucciniomycetes</taxon>
        <taxon>Pucciniales</taxon>
        <taxon>Pucciniaceae</taxon>
        <taxon>Puccinia</taxon>
    </lineage>
</organism>